<dbReference type="InterPro" id="IPR000531">
    <property type="entry name" value="Beta-barrel_TonB"/>
</dbReference>
<sequence>MRKYFEGAAIAALMLATAQVAYAADVAPAAPADDATALDNVVVTATKRETNLQNTPIAISVLSATAMADRHAESLISLQDGAIPSLRVATFEARQSALTIGIRGIVPFDANQTARDQGVGVYIDGVYLGRQQGLNAALLDLERIEVLRGPQGTLFGRNTEGGALSIVTKAPTGEFGGRITAGVGNYGAYTAELHQDFQEFANLSVKVDALLQHQDPTTKNPLEGQAGWNQYDRKGGRISGLYQPNDKFSALVAFDYAKDENTPFFSQLVSYNPYGKRVRTQAELLTAASAPAGTINPLSPLIKVHTDRQSVSDIGTIQQPSVDETGGLMANLKYRFAPNLELRSITAARAVATNQWDNSGIASRNVFAPNANFGRYSLSDLYQRQFSQEFQLVGDFGDNFTYVGGLYYFKEHVKESAATPFTNQWNADGTAYTIRSAYGTSKNAAGTAGWQRGTRFITRASEADAESYAVYGQGTYTPPSMDALHLTLGGRYTKDSREGTLYVVNGKATNFKFDYDKGRFDPMINVAYDAAENINLYAKFSTGYRAGGANARSQNFQAFDPEKVKSYEVGAKMDLLENRLRVNLAAYAMDRTGTQIDFDSVDTTPGSPTQGAHTEETRNAPGTSKIRGFEADITAKVTDDIVVGFSYAYTDVKVPDAPFPFTGNSVVPQGTPFPVNVVYTPPNAASAYIDYKKPVGSMTFRAHLDANYADAQYSFQTEFADTSATGSRTEYVAAKTDSSFIVNGNLTLADISMADGAASASLSLWSRNLLNEEHIYRISAANRGTIGDYANFNPPRTYGLELRVKY</sequence>
<keyword evidence="5 11" id="KW-0812">Transmembrane</keyword>
<evidence type="ECO:0000256" key="13">
    <source>
        <dbReference type="SAM" id="MobiDB-lite"/>
    </source>
</evidence>
<organism evidence="17 18">
    <name type="scientific">Caulobacter zeae</name>
    <dbReference type="NCBI Taxonomy" id="2055137"/>
    <lineage>
        <taxon>Bacteria</taxon>
        <taxon>Pseudomonadati</taxon>
        <taxon>Pseudomonadota</taxon>
        <taxon>Alphaproteobacteria</taxon>
        <taxon>Caulobacterales</taxon>
        <taxon>Caulobacteraceae</taxon>
        <taxon>Caulobacter</taxon>
    </lineage>
</organism>
<dbReference type="InterPro" id="IPR036942">
    <property type="entry name" value="Beta-barrel_TonB_sf"/>
</dbReference>
<dbReference type="OrthoDB" id="9760333at2"/>
<accession>A0A2N5CYS9</accession>
<evidence type="ECO:0000313" key="18">
    <source>
        <dbReference type="Proteomes" id="UP000234479"/>
    </source>
</evidence>
<dbReference type="SUPFAM" id="SSF56935">
    <property type="entry name" value="Porins"/>
    <property type="match status" value="1"/>
</dbReference>
<dbReference type="Pfam" id="PF00593">
    <property type="entry name" value="TonB_dep_Rec_b-barrel"/>
    <property type="match status" value="1"/>
</dbReference>
<evidence type="ECO:0000256" key="14">
    <source>
        <dbReference type="SAM" id="SignalP"/>
    </source>
</evidence>
<evidence type="ECO:0000256" key="10">
    <source>
        <dbReference type="ARBA" id="ARBA00023237"/>
    </source>
</evidence>
<evidence type="ECO:0000256" key="4">
    <source>
        <dbReference type="ARBA" id="ARBA00022496"/>
    </source>
</evidence>
<keyword evidence="18" id="KW-1185">Reference proteome</keyword>
<keyword evidence="4" id="KW-0410">Iron transport</keyword>
<feature type="signal peptide" evidence="14">
    <location>
        <begin position="1"/>
        <end position="23"/>
    </location>
</feature>
<name>A0A2N5CYS9_9CAUL</name>
<dbReference type="InterPro" id="IPR039426">
    <property type="entry name" value="TonB-dep_rcpt-like"/>
</dbReference>
<dbReference type="InterPro" id="IPR012910">
    <property type="entry name" value="Plug_dom"/>
</dbReference>
<gene>
    <name evidence="17" type="ORF">SGCZBJ_25060</name>
</gene>
<evidence type="ECO:0000256" key="9">
    <source>
        <dbReference type="ARBA" id="ARBA00023136"/>
    </source>
</evidence>
<keyword evidence="8 12" id="KW-0798">TonB box</keyword>
<evidence type="ECO:0000256" key="7">
    <source>
        <dbReference type="ARBA" id="ARBA00023065"/>
    </source>
</evidence>
<comment type="caution">
    <text evidence="17">The sequence shown here is derived from an EMBL/GenBank/DDBJ whole genome shotgun (WGS) entry which is preliminary data.</text>
</comment>
<evidence type="ECO:0000256" key="3">
    <source>
        <dbReference type="ARBA" id="ARBA00022452"/>
    </source>
</evidence>
<evidence type="ECO:0000256" key="11">
    <source>
        <dbReference type="PROSITE-ProRule" id="PRU01360"/>
    </source>
</evidence>
<comment type="similarity">
    <text evidence="11 12">Belongs to the TonB-dependent receptor family.</text>
</comment>
<dbReference type="Proteomes" id="UP000234479">
    <property type="component" value="Unassembled WGS sequence"/>
</dbReference>
<evidence type="ECO:0000256" key="8">
    <source>
        <dbReference type="ARBA" id="ARBA00023077"/>
    </source>
</evidence>
<evidence type="ECO:0000256" key="2">
    <source>
        <dbReference type="ARBA" id="ARBA00022448"/>
    </source>
</evidence>
<dbReference type="Gene3D" id="2.170.130.10">
    <property type="entry name" value="TonB-dependent receptor, plug domain"/>
    <property type="match status" value="1"/>
</dbReference>
<dbReference type="PROSITE" id="PS52016">
    <property type="entry name" value="TONB_DEPENDENT_REC_3"/>
    <property type="match status" value="1"/>
</dbReference>
<dbReference type="RefSeq" id="WP_101720618.1">
    <property type="nucleotide sequence ID" value="NZ_PJRS01000049.1"/>
</dbReference>
<dbReference type="GO" id="GO:0006826">
    <property type="term" value="P:iron ion transport"/>
    <property type="evidence" value="ECO:0007669"/>
    <property type="project" value="UniProtKB-KW"/>
</dbReference>
<evidence type="ECO:0000256" key="5">
    <source>
        <dbReference type="ARBA" id="ARBA00022692"/>
    </source>
</evidence>
<evidence type="ECO:0000256" key="12">
    <source>
        <dbReference type="RuleBase" id="RU003357"/>
    </source>
</evidence>
<dbReference type="InterPro" id="IPR037066">
    <property type="entry name" value="Plug_dom_sf"/>
</dbReference>
<keyword evidence="17" id="KW-0675">Receptor</keyword>
<keyword evidence="3 11" id="KW-1134">Transmembrane beta strand</keyword>
<keyword evidence="2 11" id="KW-0813">Transport</keyword>
<evidence type="ECO:0000259" key="16">
    <source>
        <dbReference type="Pfam" id="PF07715"/>
    </source>
</evidence>
<feature type="chain" id="PRO_5014639480" evidence="14">
    <location>
        <begin position="24"/>
        <end position="806"/>
    </location>
</feature>
<keyword evidence="14" id="KW-0732">Signal</keyword>
<dbReference type="PANTHER" id="PTHR32552:SF81">
    <property type="entry name" value="TONB-DEPENDENT OUTER MEMBRANE RECEPTOR"/>
    <property type="match status" value="1"/>
</dbReference>
<protein>
    <submittedName>
        <fullName evidence="17">TonB-dependent receptor</fullName>
    </submittedName>
</protein>
<feature type="domain" description="TonB-dependent receptor plug" evidence="16">
    <location>
        <begin position="52"/>
        <end position="163"/>
    </location>
</feature>
<dbReference type="Pfam" id="PF07715">
    <property type="entry name" value="Plug"/>
    <property type="match status" value="1"/>
</dbReference>
<keyword evidence="6" id="KW-0408">Iron</keyword>
<keyword evidence="9 11" id="KW-0472">Membrane</keyword>
<dbReference type="AlphaFoldDB" id="A0A2N5CYS9"/>
<dbReference type="Gene3D" id="2.40.170.20">
    <property type="entry name" value="TonB-dependent receptor, beta-barrel domain"/>
    <property type="match status" value="1"/>
</dbReference>
<evidence type="ECO:0000259" key="15">
    <source>
        <dbReference type="Pfam" id="PF00593"/>
    </source>
</evidence>
<dbReference type="GO" id="GO:0009279">
    <property type="term" value="C:cell outer membrane"/>
    <property type="evidence" value="ECO:0007669"/>
    <property type="project" value="UniProtKB-SubCell"/>
</dbReference>
<feature type="domain" description="TonB-dependent receptor-like beta-barrel" evidence="15">
    <location>
        <begin position="320"/>
        <end position="746"/>
    </location>
</feature>
<dbReference type="PANTHER" id="PTHR32552">
    <property type="entry name" value="FERRICHROME IRON RECEPTOR-RELATED"/>
    <property type="match status" value="1"/>
</dbReference>
<proteinExistence type="inferred from homology"/>
<comment type="subcellular location">
    <subcellularLocation>
        <location evidence="1 11">Cell outer membrane</location>
        <topology evidence="1 11">Multi-pass membrane protein</topology>
    </subcellularLocation>
</comment>
<evidence type="ECO:0000256" key="1">
    <source>
        <dbReference type="ARBA" id="ARBA00004571"/>
    </source>
</evidence>
<feature type="compositionally biased region" description="Polar residues" evidence="13">
    <location>
        <begin position="597"/>
        <end position="612"/>
    </location>
</feature>
<dbReference type="EMBL" id="PJRS01000049">
    <property type="protein sequence ID" value="PLR18906.1"/>
    <property type="molecule type" value="Genomic_DNA"/>
</dbReference>
<keyword evidence="7" id="KW-0406">Ion transport</keyword>
<keyword evidence="10 11" id="KW-0998">Cell outer membrane</keyword>
<feature type="region of interest" description="Disordered" evidence="13">
    <location>
        <begin position="597"/>
        <end position="622"/>
    </location>
</feature>
<evidence type="ECO:0000256" key="6">
    <source>
        <dbReference type="ARBA" id="ARBA00023004"/>
    </source>
</evidence>
<evidence type="ECO:0000313" key="17">
    <source>
        <dbReference type="EMBL" id="PLR18906.1"/>
    </source>
</evidence>
<reference evidence="17 18" key="1">
    <citation type="submission" date="2017-12" db="EMBL/GenBank/DDBJ databases">
        <title>The genome sequence of Caulobacter sp. 410.</title>
        <authorList>
            <person name="Gao J."/>
            <person name="Mao X."/>
            <person name="Sun J."/>
        </authorList>
    </citation>
    <scope>NUCLEOTIDE SEQUENCE [LARGE SCALE GENOMIC DNA]</scope>
    <source>
        <strain evidence="17 18">410</strain>
    </source>
</reference>